<dbReference type="AlphaFoldDB" id="A0A559IXG0"/>
<dbReference type="SUPFAM" id="SSF109604">
    <property type="entry name" value="HD-domain/PDEase-like"/>
    <property type="match status" value="1"/>
</dbReference>
<keyword evidence="4" id="KW-1185">Reference proteome</keyword>
<evidence type="ECO:0000259" key="2">
    <source>
        <dbReference type="PROSITE" id="PS51832"/>
    </source>
</evidence>
<dbReference type="PROSITE" id="PS51832">
    <property type="entry name" value="HD_GYP"/>
    <property type="match status" value="1"/>
</dbReference>
<proteinExistence type="predicted"/>
<protein>
    <submittedName>
        <fullName evidence="3">HD-GYP domain-containing protein</fullName>
    </submittedName>
</protein>
<dbReference type="PANTHER" id="PTHR43155:SF2">
    <property type="entry name" value="CYCLIC DI-GMP PHOSPHODIESTERASE PA4108"/>
    <property type="match status" value="1"/>
</dbReference>
<sequence>MRVHVNDLQAGDILQNDVFNQHGVHVLSAGTVLRERDIGILIGHLIDDIDIIAPTPFHSPQDHLTHTPTTRATIPSSTDSISSSSNHANSYEKLFPYYQDAVKSTNLLFHHALTNGRLVQEAVDYTITPLLEQFQQERDVVSLLLRLNSQDDYTCQHSVQVGMLSYYLATWLGHTKEDALRIGKAGYLHDIGKCQIDRDILNKPAPLTQEEYEQMKLHPLAGYQIIRSTYEDKWIAIAALQHHERIDGTGYPEGITGDNIHLVAKIVSVADVYSAMISSRTYQDKKDLLTVLKQMYQLSFSKLDPIITHTFIRYMLPNFLHKRVKLTDGRDGIIVMNHATEFFRPLIRVEQEFIDLTANRDLDIDYVYV</sequence>
<reference evidence="3 4" key="1">
    <citation type="submission" date="2019-07" db="EMBL/GenBank/DDBJ databases">
        <authorList>
            <person name="Kim J."/>
        </authorList>
    </citation>
    <scope>NUCLEOTIDE SEQUENCE [LARGE SCALE GENOMIC DNA]</scope>
    <source>
        <strain evidence="3 4">N4</strain>
    </source>
</reference>
<accession>A0A559IXG0</accession>
<dbReference type="Proteomes" id="UP000318102">
    <property type="component" value="Unassembled WGS sequence"/>
</dbReference>
<evidence type="ECO:0000256" key="1">
    <source>
        <dbReference type="SAM" id="MobiDB-lite"/>
    </source>
</evidence>
<comment type="caution">
    <text evidence="3">The sequence shown here is derived from an EMBL/GenBank/DDBJ whole genome shotgun (WGS) entry which is preliminary data.</text>
</comment>
<dbReference type="SMART" id="SM00471">
    <property type="entry name" value="HDc"/>
    <property type="match status" value="1"/>
</dbReference>
<feature type="compositionally biased region" description="Low complexity" evidence="1">
    <location>
        <begin position="72"/>
        <end position="85"/>
    </location>
</feature>
<dbReference type="InterPro" id="IPR037522">
    <property type="entry name" value="HD_GYP_dom"/>
</dbReference>
<dbReference type="PANTHER" id="PTHR43155">
    <property type="entry name" value="CYCLIC DI-GMP PHOSPHODIESTERASE PA4108-RELATED"/>
    <property type="match status" value="1"/>
</dbReference>
<dbReference type="InterPro" id="IPR003607">
    <property type="entry name" value="HD/PDEase_dom"/>
</dbReference>
<dbReference type="NCBIfam" id="TIGR00277">
    <property type="entry name" value="HDIG"/>
    <property type="match status" value="1"/>
</dbReference>
<dbReference type="RefSeq" id="WP_144987646.1">
    <property type="nucleotide sequence ID" value="NZ_VNJK01000001.1"/>
</dbReference>
<evidence type="ECO:0000313" key="4">
    <source>
        <dbReference type="Proteomes" id="UP000318102"/>
    </source>
</evidence>
<feature type="domain" description="HD-GYP" evidence="2">
    <location>
        <begin position="132"/>
        <end position="327"/>
    </location>
</feature>
<dbReference type="EMBL" id="VNJK01000001">
    <property type="protein sequence ID" value="TVX92309.1"/>
    <property type="molecule type" value="Genomic_DNA"/>
</dbReference>
<evidence type="ECO:0000313" key="3">
    <source>
        <dbReference type="EMBL" id="TVX92309.1"/>
    </source>
</evidence>
<name>A0A559IXG0_9BACL</name>
<feature type="region of interest" description="Disordered" evidence="1">
    <location>
        <begin position="64"/>
        <end position="85"/>
    </location>
</feature>
<dbReference type="Gene3D" id="1.10.3210.10">
    <property type="entry name" value="Hypothetical protein af1432"/>
    <property type="match status" value="1"/>
</dbReference>
<dbReference type="CDD" id="cd00077">
    <property type="entry name" value="HDc"/>
    <property type="match status" value="1"/>
</dbReference>
<dbReference type="InterPro" id="IPR006675">
    <property type="entry name" value="HDIG_dom"/>
</dbReference>
<gene>
    <name evidence="3" type="ORF">FPZ44_04055</name>
</gene>
<dbReference type="Pfam" id="PF13487">
    <property type="entry name" value="HD_5"/>
    <property type="match status" value="1"/>
</dbReference>
<dbReference type="OrthoDB" id="9759601at2"/>
<organism evidence="3 4">
    <name type="scientific">Paenibacillus agilis</name>
    <dbReference type="NCBI Taxonomy" id="3020863"/>
    <lineage>
        <taxon>Bacteria</taxon>
        <taxon>Bacillati</taxon>
        <taxon>Bacillota</taxon>
        <taxon>Bacilli</taxon>
        <taxon>Bacillales</taxon>
        <taxon>Paenibacillaceae</taxon>
        <taxon>Paenibacillus</taxon>
    </lineage>
</organism>